<reference evidence="3 4" key="1">
    <citation type="journal article" date="2015" name="Nature">
        <title>rRNA introns, odd ribosomes, and small enigmatic genomes across a large radiation of phyla.</title>
        <authorList>
            <person name="Brown C.T."/>
            <person name="Hug L.A."/>
            <person name="Thomas B.C."/>
            <person name="Sharon I."/>
            <person name="Castelle C.J."/>
            <person name="Singh A."/>
            <person name="Wilkins M.J."/>
            <person name="Williams K.H."/>
            <person name="Banfield J.F."/>
        </authorList>
    </citation>
    <scope>NUCLEOTIDE SEQUENCE [LARGE SCALE GENOMIC DNA]</scope>
</reference>
<protein>
    <submittedName>
        <fullName evidence="3">Uncharacterized protein</fullName>
    </submittedName>
</protein>
<dbReference type="Proteomes" id="UP000034366">
    <property type="component" value="Unassembled WGS sequence"/>
</dbReference>
<name>A0A0G0I880_9BACT</name>
<feature type="domain" description="Helicase/UvrB N-terminal" evidence="1">
    <location>
        <begin position="50"/>
        <end position="221"/>
    </location>
</feature>
<gene>
    <name evidence="3" type="ORF">US67_C0002G0025</name>
</gene>
<evidence type="ECO:0000313" key="3">
    <source>
        <dbReference type="EMBL" id="KKQ50722.1"/>
    </source>
</evidence>
<dbReference type="PATRIC" id="fig|1618592.3.peg.56"/>
<evidence type="ECO:0000259" key="2">
    <source>
        <dbReference type="Pfam" id="PF19778"/>
    </source>
</evidence>
<proteinExistence type="predicted"/>
<dbReference type="GO" id="GO:0003677">
    <property type="term" value="F:DNA binding"/>
    <property type="evidence" value="ECO:0007669"/>
    <property type="project" value="InterPro"/>
</dbReference>
<dbReference type="SUPFAM" id="SSF52540">
    <property type="entry name" value="P-loop containing nucleoside triphosphate hydrolases"/>
    <property type="match status" value="1"/>
</dbReference>
<dbReference type="EMBL" id="LBTW01000002">
    <property type="protein sequence ID" value="KKQ50722.1"/>
    <property type="molecule type" value="Genomic_DNA"/>
</dbReference>
<dbReference type="InterPro" id="IPR045572">
    <property type="entry name" value="RE_endonuc_C"/>
</dbReference>
<dbReference type="InterPro" id="IPR006935">
    <property type="entry name" value="Helicase/UvrB_N"/>
</dbReference>
<dbReference type="PANTHER" id="PTHR47396:SF1">
    <property type="entry name" value="ATP-DEPENDENT HELICASE IRC3-RELATED"/>
    <property type="match status" value="1"/>
</dbReference>
<dbReference type="Pfam" id="PF19778">
    <property type="entry name" value="RE_endonuc"/>
    <property type="match status" value="1"/>
</dbReference>
<feature type="domain" description="Type III restriction enzyme C-terminal endonuclease" evidence="2">
    <location>
        <begin position="630"/>
        <end position="721"/>
    </location>
</feature>
<dbReference type="GO" id="GO:0015668">
    <property type="term" value="F:type III site-specific deoxyribonuclease activity"/>
    <property type="evidence" value="ECO:0007669"/>
    <property type="project" value="InterPro"/>
</dbReference>
<dbReference type="Gene3D" id="3.40.50.300">
    <property type="entry name" value="P-loop containing nucleotide triphosphate hydrolases"/>
    <property type="match status" value="2"/>
</dbReference>
<dbReference type="InterPro" id="IPR050742">
    <property type="entry name" value="Helicase_Restrict-Modif_Enz"/>
</dbReference>
<organism evidence="3 4">
    <name type="scientific">Candidatus Woesebacteria bacterium GW2011_GWD1_38_10</name>
    <dbReference type="NCBI Taxonomy" id="1618592"/>
    <lineage>
        <taxon>Bacteria</taxon>
        <taxon>Candidatus Woeseibacteriota</taxon>
    </lineage>
</organism>
<dbReference type="InterPro" id="IPR027417">
    <property type="entry name" value="P-loop_NTPase"/>
</dbReference>
<sequence>MDIVKHLSNELSLRVPQRLSLVNLDSQLSRVDLFKDSSQEIEAKIGAIKFDTKFPSLCYALATGVGKTKLMGAMMLYLYQKKGLRNFFILTPGETIYTKTKANFTRGNEKYVLEGASDVPEFNLINGENYEYSNFANRLFDDAKVNIFIFNIQKIFNERTDVQFKFHKYKETLEDSFAGILQKKKDLVVFMDESHRYRGEKSLKAIEYLNPVLGLEFTATPGSQPNVVYRFSLGEAIGKYVKTPVVITRKDDDSYKGDLEDIKLLDGIKRHRRKKVLLEEYCKTNNLPLVLPLTLITTKDIEHSKVVKAKITSDSFFNGEYKNKTLLVHSKSEESELAQLLGLENEYNRNEIVIHVNKLKEGWDVKNIYTIIPIRASVSEILTEQTIGRGLRLPFGELTGNEELDTLEIISHDQYQRVIEAAKKWIKEIQIRTYDQEPDEELEPITIEPLSGSKYEIDIPQVQVNVQTTAELKPFKPKIGIESFEELKTQIIGTEIAEGHTKVLEDVEHKLDLPPVAYLSRLIIKESDELDISDKEIVMAIAKDYLQAIDKDESIQAKVLAMHTQKILSDVLSQIRGKFDSSTKIDFTTSTDKISFTSFTKAVVKGFKVKDRKAVSDDDCVDILIAGYTKTVFPQNTFDSKQEKWFADVLEADNEVIRWVRPPMNQFPVYYKGGRYNPDFIAETKDGYFVIEIKEADKIENKDKEVYEKAEQAIKWCETVTKGTKKEWKYKLIPHTAVNRTDSFKAIISRAVVVER</sequence>
<dbReference type="Pfam" id="PF04851">
    <property type="entry name" value="ResIII"/>
    <property type="match status" value="1"/>
</dbReference>
<dbReference type="GO" id="GO:0005524">
    <property type="term" value="F:ATP binding"/>
    <property type="evidence" value="ECO:0007669"/>
    <property type="project" value="InterPro"/>
</dbReference>
<dbReference type="PANTHER" id="PTHR47396">
    <property type="entry name" value="TYPE I RESTRICTION ENZYME ECOKI R PROTEIN"/>
    <property type="match status" value="1"/>
</dbReference>
<evidence type="ECO:0000313" key="4">
    <source>
        <dbReference type="Proteomes" id="UP000034366"/>
    </source>
</evidence>
<dbReference type="GO" id="GO:0005829">
    <property type="term" value="C:cytosol"/>
    <property type="evidence" value="ECO:0007669"/>
    <property type="project" value="TreeGrafter"/>
</dbReference>
<dbReference type="AlphaFoldDB" id="A0A0G0I880"/>
<accession>A0A0G0I880</accession>
<evidence type="ECO:0000259" key="1">
    <source>
        <dbReference type="Pfam" id="PF04851"/>
    </source>
</evidence>
<comment type="caution">
    <text evidence="3">The sequence shown here is derived from an EMBL/GenBank/DDBJ whole genome shotgun (WGS) entry which is preliminary data.</text>
</comment>